<dbReference type="EMBL" id="CP016303">
    <property type="protein sequence ID" value="ASX26308.1"/>
    <property type="molecule type" value="Genomic_DNA"/>
</dbReference>
<dbReference type="PROSITE" id="PS50110">
    <property type="entry name" value="RESPONSE_REGULATORY"/>
    <property type="match status" value="1"/>
</dbReference>
<dbReference type="Pfam" id="PF00072">
    <property type="entry name" value="Response_reg"/>
    <property type="match status" value="1"/>
</dbReference>
<dbReference type="AlphaFoldDB" id="A0A249DXP8"/>
<gene>
    <name evidence="6" type="ORF">BA171_04280</name>
</gene>
<dbReference type="GO" id="GO:0003677">
    <property type="term" value="F:DNA binding"/>
    <property type="evidence" value="ECO:0007669"/>
    <property type="project" value="UniProtKB-KW"/>
</dbReference>
<dbReference type="InterPro" id="IPR011006">
    <property type="entry name" value="CheY-like_superfamily"/>
</dbReference>
<dbReference type="Pfam" id="PF00196">
    <property type="entry name" value="GerE"/>
    <property type="match status" value="1"/>
</dbReference>
<dbReference type="RefSeq" id="WP_016857547.1">
    <property type="nucleotide sequence ID" value="NZ_CP016303.1"/>
</dbReference>
<dbReference type="SMART" id="SM00448">
    <property type="entry name" value="REC"/>
    <property type="match status" value="1"/>
</dbReference>
<dbReference type="PANTHER" id="PTHR43214:SF3">
    <property type="entry name" value="RESPONSE REGULATOR UVRY"/>
    <property type="match status" value="1"/>
</dbReference>
<dbReference type="InterPro" id="IPR058245">
    <property type="entry name" value="NreC/VraR/RcsB-like_REC"/>
</dbReference>
<dbReference type="CDD" id="cd17535">
    <property type="entry name" value="REC_NarL-like"/>
    <property type="match status" value="1"/>
</dbReference>
<evidence type="ECO:0000313" key="6">
    <source>
        <dbReference type="EMBL" id="ASX26308.1"/>
    </source>
</evidence>
<evidence type="ECO:0000256" key="5">
    <source>
        <dbReference type="ARBA" id="ARBA00023163"/>
    </source>
</evidence>
<reference evidence="7" key="1">
    <citation type="submission" date="2016-06" db="EMBL/GenBank/DDBJ databases">
        <authorList>
            <person name="Chen W."/>
            <person name="Hasegawa D.K."/>
        </authorList>
    </citation>
    <scope>NUCLEOTIDE SEQUENCE [LARGE SCALE GENOMIC DNA]</scope>
    <source>
        <strain evidence="7">MEAM1</strain>
    </source>
</reference>
<evidence type="ECO:0000256" key="2">
    <source>
        <dbReference type="ARBA" id="ARBA00023012"/>
    </source>
</evidence>
<dbReference type="InterPro" id="IPR001789">
    <property type="entry name" value="Sig_transdc_resp-reg_receiver"/>
</dbReference>
<organism evidence="6 7">
    <name type="scientific">Candidatus Hamiltonella defensa</name>
    <name type="common">Bemisia tabaci</name>
    <dbReference type="NCBI Taxonomy" id="672795"/>
    <lineage>
        <taxon>Bacteria</taxon>
        <taxon>Pseudomonadati</taxon>
        <taxon>Pseudomonadota</taxon>
        <taxon>Gammaproteobacteria</taxon>
        <taxon>Enterobacterales</taxon>
        <taxon>Enterobacteriaceae</taxon>
        <taxon>aphid secondary symbionts</taxon>
        <taxon>Candidatus Williamhamiltonella</taxon>
    </lineage>
</organism>
<keyword evidence="2" id="KW-0902">Two-component regulatory system</keyword>
<dbReference type="Proteomes" id="UP000216438">
    <property type="component" value="Chromosome"/>
</dbReference>
<evidence type="ECO:0000256" key="1">
    <source>
        <dbReference type="ARBA" id="ARBA00022553"/>
    </source>
</evidence>
<keyword evidence="1" id="KW-0597">Phosphoprotein</keyword>
<dbReference type="PANTHER" id="PTHR43214">
    <property type="entry name" value="TWO-COMPONENT RESPONSE REGULATOR"/>
    <property type="match status" value="1"/>
</dbReference>
<keyword evidence="5" id="KW-0804">Transcription</keyword>
<proteinExistence type="predicted"/>
<evidence type="ECO:0000256" key="4">
    <source>
        <dbReference type="ARBA" id="ARBA00023125"/>
    </source>
</evidence>
<dbReference type="SMART" id="SM00421">
    <property type="entry name" value="HTH_LUXR"/>
    <property type="match status" value="1"/>
</dbReference>
<protein>
    <submittedName>
        <fullName evidence="6">DNA-binding response regulator</fullName>
    </submittedName>
</protein>
<dbReference type="OrthoDB" id="9796655at2"/>
<dbReference type="GO" id="GO:0006355">
    <property type="term" value="P:regulation of DNA-templated transcription"/>
    <property type="evidence" value="ECO:0007669"/>
    <property type="project" value="InterPro"/>
</dbReference>
<dbReference type="InterPro" id="IPR039420">
    <property type="entry name" value="WalR-like"/>
</dbReference>
<dbReference type="SUPFAM" id="SSF52172">
    <property type="entry name" value="CheY-like"/>
    <property type="match status" value="1"/>
</dbReference>
<dbReference type="SUPFAM" id="SSF46894">
    <property type="entry name" value="C-terminal effector domain of the bipartite response regulators"/>
    <property type="match status" value="1"/>
</dbReference>
<dbReference type="PROSITE" id="PS00622">
    <property type="entry name" value="HTH_LUXR_1"/>
    <property type="match status" value="1"/>
</dbReference>
<keyword evidence="4 6" id="KW-0238">DNA-binding</keyword>
<dbReference type="GO" id="GO:0000160">
    <property type="term" value="P:phosphorelay signal transduction system"/>
    <property type="evidence" value="ECO:0007669"/>
    <property type="project" value="UniProtKB-KW"/>
</dbReference>
<name>A0A249DXP8_9ENTR</name>
<evidence type="ECO:0000256" key="3">
    <source>
        <dbReference type="ARBA" id="ARBA00023015"/>
    </source>
</evidence>
<dbReference type="InterPro" id="IPR016032">
    <property type="entry name" value="Sig_transdc_resp-reg_C-effctor"/>
</dbReference>
<dbReference type="InterPro" id="IPR000792">
    <property type="entry name" value="Tscrpt_reg_LuxR_C"/>
</dbReference>
<dbReference type="PROSITE" id="PS50043">
    <property type="entry name" value="HTH_LUXR_2"/>
    <property type="match status" value="1"/>
</dbReference>
<dbReference type="PRINTS" id="PR00038">
    <property type="entry name" value="HTHLUXR"/>
</dbReference>
<reference evidence="6 7" key="2">
    <citation type="submission" date="2017-09" db="EMBL/GenBank/DDBJ databases">
        <title>The genome of whitefly Bemisia tabaci, a global crop pest, provides novel insights into virus transmission, host adaptation and insecticide resistance.</title>
        <authorList>
            <person name="Kaur N."/>
            <person name="Kliot A."/>
            <person name="Pinheiro P.V."/>
            <person name="Luan J."/>
            <person name="Zheng Y."/>
            <person name="Liu W."/>
            <person name="Sun H."/>
            <person name="Yang X."/>
            <person name="Xu Y."/>
            <person name="Luo Y."/>
            <person name="Kruse A."/>
            <person name="Fisher T.W."/>
            <person name="Nelson D.R."/>
            <person name="Elimelech M."/>
            <person name="MacCoss M."/>
            <person name="Johnson R."/>
            <person name="Cohen E."/>
            <person name="Hunter W.B."/>
            <person name="Brown J.K."/>
            <person name="Jander G."/>
            <person name="Cilia M."/>
            <person name="Douglas A.E."/>
            <person name="Ghanim M."/>
            <person name="Simmons A.M."/>
            <person name="Wintermantel W.M."/>
            <person name="Ling K.-S."/>
            <person name="Fei Z."/>
        </authorList>
    </citation>
    <scope>NUCLEOTIDE SEQUENCE [LARGE SCALE GENOMIC DNA]</scope>
    <source>
        <strain evidence="6 7">MEAM1</strain>
    </source>
</reference>
<sequence length="210" mass="23926">MNVKILIVDDHELIINGIKNMLSPYKRYQVVGQTENGLDVYNLCVQTEPDMVILDLGLPGMNGQEVILQLHRRWPQLNILVLTAREEEHYASQTLKMGALGYVIKKSPQQILMAAVQTVLAGKQYIDPTLNVDSVLKLIKEPEHSPSILTSRERQILKLITEGVSNRIIADRLYISEKTVETHRLNMMKKLDVHKVAQLIQWSQRLGINV</sequence>
<dbReference type="Gene3D" id="3.40.50.2300">
    <property type="match status" value="1"/>
</dbReference>
<dbReference type="CDD" id="cd06170">
    <property type="entry name" value="LuxR_C_like"/>
    <property type="match status" value="1"/>
</dbReference>
<dbReference type="NCBIfam" id="NF011896">
    <property type="entry name" value="PRK15369.1"/>
    <property type="match status" value="1"/>
</dbReference>
<evidence type="ECO:0000313" key="7">
    <source>
        <dbReference type="Proteomes" id="UP000216438"/>
    </source>
</evidence>
<keyword evidence="3" id="KW-0805">Transcription regulation</keyword>
<accession>A0A249DXP8</accession>